<dbReference type="Proteomes" id="UP000660680">
    <property type="component" value="Unassembled WGS sequence"/>
</dbReference>
<feature type="domain" description="DUF4232" evidence="2">
    <location>
        <begin position="56"/>
        <end position="193"/>
    </location>
</feature>
<reference evidence="3" key="2">
    <citation type="submission" date="2020-09" db="EMBL/GenBank/DDBJ databases">
        <authorList>
            <person name="Sun Q."/>
            <person name="Ohkuma M."/>
        </authorList>
    </citation>
    <scope>NUCLEOTIDE SEQUENCE</scope>
    <source>
        <strain evidence="3">JCM 3276</strain>
    </source>
</reference>
<gene>
    <name evidence="3" type="ORF">GCM10010171_11610</name>
</gene>
<dbReference type="Pfam" id="PF14016">
    <property type="entry name" value="DUF4232"/>
    <property type="match status" value="1"/>
</dbReference>
<evidence type="ECO:0000259" key="2">
    <source>
        <dbReference type="Pfam" id="PF14016"/>
    </source>
</evidence>
<dbReference type="EMBL" id="BMRB01000001">
    <property type="protein sequence ID" value="GGS20632.1"/>
    <property type="molecule type" value="Genomic_DNA"/>
</dbReference>
<sequence>MLGPVNPAATLPPRRTVRRLAALLGGSAALAACASPAPVPPPPPPPPAPTSAVAACPESGVEITAGEVESAMGLRALGILLTNCGTDDFTVNGYPVVRVLDADHRPLDVTVGTGSAPVSAPDAYDVPPEPVTLRPGDHVTARVLWRNTVDSTAPATQGHFLEVAPAEGEPAQLLAPDGGIDLGTTGRLAVNAWADRS</sequence>
<dbReference type="AlphaFoldDB" id="A0A918L8E2"/>
<feature type="chain" id="PRO_5038679182" description="DUF4232 domain-containing protein" evidence="1">
    <location>
        <begin position="35"/>
        <end position="197"/>
    </location>
</feature>
<keyword evidence="1" id="KW-0732">Signal</keyword>
<proteinExistence type="predicted"/>
<evidence type="ECO:0000256" key="1">
    <source>
        <dbReference type="SAM" id="SignalP"/>
    </source>
</evidence>
<protein>
    <recommendedName>
        <fullName evidence="2">DUF4232 domain-containing protein</fullName>
    </recommendedName>
</protein>
<dbReference type="InterPro" id="IPR025326">
    <property type="entry name" value="DUF4232"/>
</dbReference>
<feature type="signal peptide" evidence="1">
    <location>
        <begin position="1"/>
        <end position="34"/>
    </location>
</feature>
<keyword evidence="4" id="KW-1185">Reference proteome</keyword>
<evidence type="ECO:0000313" key="4">
    <source>
        <dbReference type="Proteomes" id="UP000660680"/>
    </source>
</evidence>
<organism evidence="3 4">
    <name type="scientific">Actinokineospora fastidiosa</name>
    <dbReference type="NCBI Taxonomy" id="1816"/>
    <lineage>
        <taxon>Bacteria</taxon>
        <taxon>Bacillati</taxon>
        <taxon>Actinomycetota</taxon>
        <taxon>Actinomycetes</taxon>
        <taxon>Pseudonocardiales</taxon>
        <taxon>Pseudonocardiaceae</taxon>
        <taxon>Actinokineospora</taxon>
    </lineage>
</organism>
<accession>A0A918L8E2</accession>
<reference evidence="3" key="1">
    <citation type="journal article" date="2014" name="Int. J. Syst. Evol. Microbiol.">
        <title>Complete genome sequence of Corynebacterium casei LMG S-19264T (=DSM 44701T), isolated from a smear-ripened cheese.</title>
        <authorList>
            <consortium name="US DOE Joint Genome Institute (JGI-PGF)"/>
            <person name="Walter F."/>
            <person name="Albersmeier A."/>
            <person name="Kalinowski J."/>
            <person name="Ruckert C."/>
        </authorList>
    </citation>
    <scope>NUCLEOTIDE SEQUENCE</scope>
    <source>
        <strain evidence="3">JCM 3276</strain>
    </source>
</reference>
<comment type="caution">
    <text evidence="3">The sequence shown here is derived from an EMBL/GenBank/DDBJ whole genome shotgun (WGS) entry which is preliminary data.</text>
</comment>
<evidence type="ECO:0000313" key="3">
    <source>
        <dbReference type="EMBL" id="GGS20632.1"/>
    </source>
</evidence>
<name>A0A918L8E2_9PSEU</name>